<dbReference type="AlphaFoldDB" id="A0A6G0Y4Z0"/>
<dbReference type="GO" id="GO:0003964">
    <property type="term" value="F:RNA-directed DNA polymerase activity"/>
    <property type="evidence" value="ECO:0007669"/>
    <property type="project" value="UniProtKB-KW"/>
</dbReference>
<proteinExistence type="predicted"/>
<name>A0A6G0Y4Z0_APHCR</name>
<reference evidence="1 2" key="1">
    <citation type="submission" date="2019-08" db="EMBL/GenBank/DDBJ databases">
        <title>Whole genome of Aphis craccivora.</title>
        <authorList>
            <person name="Voronova N.V."/>
            <person name="Shulinski R.S."/>
            <person name="Bandarenka Y.V."/>
            <person name="Zhorov D.G."/>
            <person name="Warner D."/>
        </authorList>
    </citation>
    <scope>NUCLEOTIDE SEQUENCE [LARGE SCALE GENOMIC DNA]</scope>
    <source>
        <strain evidence="1">180601</strain>
        <tissue evidence="1">Whole Body</tissue>
    </source>
</reference>
<evidence type="ECO:0000313" key="1">
    <source>
        <dbReference type="EMBL" id="KAF0749162.1"/>
    </source>
</evidence>
<dbReference type="Proteomes" id="UP000478052">
    <property type="component" value="Unassembled WGS sequence"/>
</dbReference>
<comment type="caution">
    <text evidence="1">The sequence shown here is derived from an EMBL/GenBank/DDBJ whole genome shotgun (WGS) entry which is preliminary data.</text>
</comment>
<gene>
    <name evidence="1" type="ORF">FWK35_00019939</name>
</gene>
<sequence length="208" mass="25140">MELQCITLHCIAMDVSYSRELEIFNILNKLCWTTRRGDLYHGESYIMRILIMLLKQTTYKTSYLSDKHFFETRTLLLSPVKEILIDIIWMERRVKGTLKFMSFNRNTQYLSLNEQIMQLLIQKIVLWLITSFILMKKLMNNIIRLNFSHLFLPSFLFLMKFIQATRLLLLPVATYEIHFWEAFKNFNLKNLQEFQLIFPRTIIYAIYI</sequence>
<organism evidence="1 2">
    <name type="scientific">Aphis craccivora</name>
    <name type="common">Cowpea aphid</name>
    <dbReference type="NCBI Taxonomy" id="307492"/>
    <lineage>
        <taxon>Eukaryota</taxon>
        <taxon>Metazoa</taxon>
        <taxon>Ecdysozoa</taxon>
        <taxon>Arthropoda</taxon>
        <taxon>Hexapoda</taxon>
        <taxon>Insecta</taxon>
        <taxon>Pterygota</taxon>
        <taxon>Neoptera</taxon>
        <taxon>Paraneoptera</taxon>
        <taxon>Hemiptera</taxon>
        <taxon>Sternorrhyncha</taxon>
        <taxon>Aphidomorpha</taxon>
        <taxon>Aphidoidea</taxon>
        <taxon>Aphididae</taxon>
        <taxon>Aphidini</taxon>
        <taxon>Aphis</taxon>
        <taxon>Aphis</taxon>
    </lineage>
</organism>
<keyword evidence="2" id="KW-1185">Reference proteome</keyword>
<keyword evidence="1" id="KW-0548">Nucleotidyltransferase</keyword>
<evidence type="ECO:0000313" key="2">
    <source>
        <dbReference type="Proteomes" id="UP000478052"/>
    </source>
</evidence>
<protein>
    <submittedName>
        <fullName evidence="1">Reverse transcriptase domain-containing protein</fullName>
    </submittedName>
</protein>
<dbReference type="EMBL" id="VUJU01006203">
    <property type="protein sequence ID" value="KAF0749162.1"/>
    <property type="molecule type" value="Genomic_DNA"/>
</dbReference>
<accession>A0A6G0Y4Z0</accession>
<keyword evidence="1" id="KW-0808">Transferase</keyword>
<keyword evidence="1" id="KW-0695">RNA-directed DNA polymerase</keyword>